<comment type="caution">
    <text evidence="2">The sequence shown here is derived from an EMBL/GenBank/DDBJ whole genome shotgun (WGS) entry which is preliminary data.</text>
</comment>
<dbReference type="PANTHER" id="PTHR39466">
    <property type="entry name" value="RGS DOMAIN-CONTAINING PROTEIN"/>
    <property type="match status" value="1"/>
</dbReference>
<protein>
    <submittedName>
        <fullName evidence="2">Regulator of g protein</fullName>
    </submittedName>
</protein>
<dbReference type="Proteomes" id="UP001174694">
    <property type="component" value="Unassembled WGS sequence"/>
</dbReference>
<gene>
    <name evidence="2" type="ORF">NKR23_g9136</name>
</gene>
<evidence type="ECO:0000313" key="3">
    <source>
        <dbReference type="Proteomes" id="UP001174694"/>
    </source>
</evidence>
<keyword evidence="1" id="KW-0812">Transmembrane</keyword>
<keyword evidence="3" id="KW-1185">Reference proteome</keyword>
<organism evidence="2 3">
    <name type="scientific">Pleurostoma richardsiae</name>
    <dbReference type="NCBI Taxonomy" id="41990"/>
    <lineage>
        <taxon>Eukaryota</taxon>
        <taxon>Fungi</taxon>
        <taxon>Dikarya</taxon>
        <taxon>Ascomycota</taxon>
        <taxon>Pezizomycotina</taxon>
        <taxon>Sordariomycetes</taxon>
        <taxon>Sordariomycetidae</taxon>
        <taxon>Calosphaeriales</taxon>
        <taxon>Pleurostomataceae</taxon>
        <taxon>Pleurostoma</taxon>
    </lineage>
</organism>
<sequence>MRLPSWLTWYKKPEYRDIKEYSAAITAGKRTLSPDGRNKSSIPSRLKLEKVLQNKTCSPMSLYDFYMYLKYIEFSPENLEFYIWYQNYERNWIKAAVRERVGEKDDDSVHSSTQSTSSVVKPDKISPCVTVSDFTYDPELAQETVARITDLISSNALSSKCNNCKPRSKGNCRENTCIMPRVSGNADSIAIPLGASDPSLRADLTAVVQTFLLPGSEKELNIPPAMREQALLSLQTSSDPAHLRPIADHVYLLLRNCSHRNFVRLGVSNGTYETICVATGLGIVLTAAGFLCVILRALTPHTGAHSRWDAFAAWPLWWLGVSLVLSGLRGSCFFLLLFSRRQPLPWERFDDGASVLSQRSGVLKALSRLMIFDRKFRVKDIHLRKLQRKIVIQSLAGGAVFASLGVLLFIFLPVWAQTADH</sequence>
<dbReference type="AlphaFoldDB" id="A0AA38R548"/>
<accession>A0AA38R548</accession>
<dbReference type="InterPro" id="IPR036305">
    <property type="entry name" value="RGS_sf"/>
</dbReference>
<dbReference type="SUPFAM" id="SSF48097">
    <property type="entry name" value="Regulator of G-protein signaling, RGS"/>
    <property type="match status" value="1"/>
</dbReference>
<dbReference type="InterPro" id="IPR044926">
    <property type="entry name" value="RGS_subdomain_2"/>
</dbReference>
<dbReference type="PANTHER" id="PTHR39466:SF1">
    <property type="entry name" value="RGS DOMAIN-CONTAINING PROTEIN"/>
    <property type="match status" value="1"/>
</dbReference>
<evidence type="ECO:0000256" key="1">
    <source>
        <dbReference type="SAM" id="Phobius"/>
    </source>
</evidence>
<feature type="transmembrane region" description="Helical" evidence="1">
    <location>
        <begin position="316"/>
        <end position="338"/>
    </location>
</feature>
<name>A0AA38R548_9PEZI</name>
<proteinExistence type="predicted"/>
<keyword evidence="1" id="KW-1133">Transmembrane helix</keyword>
<dbReference type="Gene3D" id="1.10.167.10">
    <property type="entry name" value="Regulator of G-protein Signalling 4, domain 2"/>
    <property type="match status" value="1"/>
</dbReference>
<reference evidence="2" key="1">
    <citation type="submission" date="2022-07" db="EMBL/GenBank/DDBJ databases">
        <title>Fungi with potential for degradation of polypropylene.</title>
        <authorList>
            <person name="Gostincar C."/>
        </authorList>
    </citation>
    <scope>NUCLEOTIDE SEQUENCE</scope>
    <source>
        <strain evidence="2">EXF-13308</strain>
    </source>
</reference>
<evidence type="ECO:0000313" key="2">
    <source>
        <dbReference type="EMBL" id="KAJ9137533.1"/>
    </source>
</evidence>
<feature type="transmembrane region" description="Helical" evidence="1">
    <location>
        <begin position="390"/>
        <end position="416"/>
    </location>
</feature>
<keyword evidence="1" id="KW-0472">Membrane</keyword>
<dbReference type="EMBL" id="JANBVO010000034">
    <property type="protein sequence ID" value="KAJ9137533.1"/>
    <property type="molecule type" value="Genomic_DNA"/>
</dbReference>
<feature type="transmembrane region" description="Helical" evidence="1">
    <location>
        <begin position="274"/>
        <end position="296"/>
    </location>
</feature>